<dbReference type="KEGG" id="ang:An06g01310"/>
<gene>
    <name evidence="2" type="ORF">An06g01310</name>
</gene>
<sequence>MEKYYLGFEPKYNHKAFPSKMQLQLNDGWSGEPVVSSRLPSSHGISRTKLDNVLGERTNNAKGEGGTGGKQSPEQSFAVPG</sequence>
<dbReference type="AlphaFoldDB" id="A0AAJ8BN89"/>
<dbReference type="GeneID" id="84591193"/>
<evidence type="ECO:0000256" key="1">
    <source>
        <dbReference type="SAM" id="MobiDB-lite"/>
    </source>
</evidence>
<name>A0AAJ8BN89_ASPNG</name>
<protein>
    <submittedName>
        <fullName evidence="2">Uncharacterized protein</fullName>
    </submittedName>
</protein>
<feature type="region of interest" description="Disordered" evidence="1">
    <location>
        <begin position="54"/>
        <end position="81"/>
    </location>
</feature>
<accession>A0AAJ8BN89</accession>
<reference evidence="2" key="1">
    <citation type="submission" date="2025-02" db="EMBL/GenBank/DDBJ databases">
        <authorList>
            <consortium name="NCBI Genome Project"/>
        </authorList>
    </citation>
    <scope>NUCLEOTIDE SEQUENCE</scope>
</reference>
<dbReference type="VEuPathDB" id="FungiDB:An06g01310"/>
<evidence type="ECO:0000313" key="2">
    <source>
        <dbReference type="RefSeq" id="XP_059600805.1"/>
    </source>
</evidence>
<dbReference type="RefSeq" id="XP_059600805.1">
    <property type="nucleotide sequence ID" value="XM_059748061.1"/>
</dbReference>
<reference evidence="2" key="2">
    <citation type="submission" date="2025-08" db="UniProtKB">
        <authorList>
            <consortium name="RefSeq"/>
        </authorList>
    </citation>
    <scope>IDENTIFICATION</scope>
</reference>
<proteinExistence type="predicted"/>
<organism evidence="2">
    <name type="scientific">Aspergillus niger</name>
    <dbReference type="NCBI Taxonomy" id="5061"/>
    <lineage>
        <taxon>Eukaryota</taxon>
        <taxon>Fungi</taxon>
        <taxon>Dikarya</taxon>
        <taxon>Ascomycota</taxon>
        <taxon>Pezizomycotina</taxon>
        <taxon>Eurotiomycetes</taxon>
        <taxon>Eurotiomycetidae</taxon>
        <taxon>Eurotiales</taxon>
        <taxon>Aspergillaceae</taxon>
        <taxon>Aspergillus</taxon>
        <taxon>Aspergillus subgen. Circumdati</taxon>
    </lineage>
</organism>